<protein>
    <submittedName>
        <fullName evidence="1">Uncharacterized protein</fullName>
    </submittedName>
</protein>
<dbReference type="EMBL" id="JABSTQ010009485">
    <property type="protein sequence ID" value="KAG0428773.1"/>
    <property type="molecule type" value="Genomic_DNA"/>
</dbReference>
<dbReference type="Proteomes" id="UP000805193">
    <property type="component" value="Unassembled WGS sequence"/>
</dbReference>
<organism evidence="1 2">
    <name type="scientific">Ixodes persulcatus</name>
    <name type="common">Taiga tick</name>
    <dbReference type="NCBI Taxonomy" id="34615"/>
    <lineage>
        <taxon>Eukaryota</taxon>
        <taxon>Metazoa</taxon>
        <taxon>Ecdysozoa</taxon>
        <taxon>Arthropoda</taxon>
        <taxon>Chelicerata</taxon>
        <taxon>Arachnida</taxon>
        <taxon>Acari</taxon>
        <taxon>Parasitiformes</taxon>
        <taxon>Ixodida</taxon>
        <taxon>Ixodoidea</taxon>
        <taxon>Ixodidae</taxon>
        <taxon>Ixodinae</taxon>
        <taxon>Ixodes</taxon>
    </lineage>
</organism>
<accession>A0AC60Q4U9</accession>
<proteinExistence type="predicted"/>
<sequence>MASSLESTVTKFEPEFYVSAHDMERKLNIRRLGAAAKVTSRRSVPGATVPGRRLRNGGLHARPPVSPL</sequence>
<gene>
    <name evidence="1" type="ORF">HPB47_024269</name>
</gene>
<name>A0AC60Q4U9_IXOPE</name>
<keyword evidence="2" id="KW-1185">Reference proteome</keyword>
<comment type="caution">
    <text evidence="1">The sequence shown here is derived from an EMBL/GenBank/DDBJ whole genome shotgun (WGS) entry which is preliminary data.</text>
</comment>
<reference evidence="1 2" key="1">
    <citation type="journal article" date="2020" name="Cell">
        <title>Large-Scale Comparative Analyses of Tick Genomes Elucidate Their Genetic Diversity and Vector Capacities.</title>
        <authorList>
            <consortium name="Tick Genome and Microbiome Consortium (TIGMIC)"/>
            <person name="Jia N."/>
            <person name="Wang J."/>
            <person name="Shi W."/>
            <person name="Du L."/>
            <person name="Sun Y."/>
            <person name="Zhan W."/>
            <person name="Jiang J.F."/>
            <person name="Wang Q."/>
            <person name="Zhang B."/>
            <person name="Ji P."/>
            <person name="Bell-Sakyi L."/>
            <person name="Cui X.M."/>
            <person name="Yuan T.T."/>
            <person name="Jiang B.G."/>
            <person name="Yang W.F."/>
            <person name="Lam T.T."/>
            <person name="Chang Q.C."/>
            <person name="Ding S.J."/>
            <person name="Wang X.J."/>
            <person name="Zhu J.G."/>
            <person name="Ruan X.D."/>
            <person name="Zhao L."/>
            <person name="Wei J.T."/>
            <person name="Ye R.Z."/>
            <person name="Que T.C."/>
            <person name="Du C.H."/>
            <person name="Zhou Y.H."/>
            <person name="Cheng J.X."/>
            <person name="Dai P.F."/>
            <person name="Guo W.B."/>
            <person name="Han X.H."/>
            <person name="Huang E.J."/>
            <person name="Li L.F."/>
            <person name="Wei W."/>
            <person name="Gao Y.C."/>
            <person name="Liu J.Z."/>
            <person name="Shao H.Z."/>
            <person name="Wang X."/>
            <person name="Wang C.C."/>
            <person name="Yang T.C."/>
            <person name="Huo Q.B."/>
            <person name="Li W."/>
            <person name="Chen H.Y."/>
            <person name="Chen S.E."/>
            <person name="Zhou L.G."/>
            <person name="Ni X.B."/>
            <person name="Tian J.H."/>
            <person name="Sheng Y."/>
            <person name="Liu T."/>
            <person name="Pan Y.S."/>
            <person name="Xia L.Y."/>
            <person name="Li J."/>
            <person name="Zhao F."/>
            <person name="Cao W.C."/>
        </authorList>
    </citation>
    <scope>NUCLEOTIDE SEQUENCE [LARGE SCALE GENOMIC DNA]</scope>
    <source>
        <strain evidence="1">Iper-2018</strain>
    </source>
</reference>
<evidence type="ECO:0000313" key="2">
    <source>
        <dbReference type="Proteomes" id="UP000805193"/>
    </source>
</evidence>
<evidence type="ECO:0000313" key="1">
    <source>
        <dbReference type="EMBL" id="KAG0428773.1"/>
    </source>
</evidence>